<evidence type="ECO:0000256" key="3">
    <source>
        <dbReference type="PROSITE-ProRule" id="PRU00339"/>
    </source>
</evidence>
<sequence length="436" mass="49776">MLNKAFRTQNIDTLFGFRNIIRDIQHKLTQLQREQTSSHMSVYRVQLMSFDEVNRLRNSVGELVSMNSFLSTSPDRRIADFLLDSTGSDNTMAHVIFNIEVDPRVINAKPFADISSHSQFPNEKEVLFMAGCVFRLVDIGQEENRVHLIHLILASDDDHNLKELLASKKAKLGTSTNLFTLGVLLTEMGQLHSAEKYLIQHMKENSDENVSVHAADYYKELGNICFDRGEYELSLSICNKALVTGERTLQPTDPRIGHAHFGMGLAYLTMNDFERALASLNTALNIYKQSYGENHERVALSLNYIGNVYREEKRYDEALYSYQRALTIQENVLPANHYCIGMSHYDIGLVHARIGEFSLAARCLETAILIGSQSLPLDNRKYIKAYKKINFEEWADRQQALACNETILSILSKSHAPIHSDFIEMIKRTVEFLRSR</sequence>
<feature type="repeat" description="TPR" evidence="3">
    <location>
        <begin position="257"/>
        <end position="290"/>
    </location>
</feature>
<evidence type="ECO:0000256" key="1">
    <source>
        <dbReference type="ARBA" id="ARBA00022737"/>
    </source>
</evidence>
<evidence type="ECO:0000313" key="5">
    <source>
        <dbReference type="Proteomes" id="UP000663844"/>
    </source>
</evidence>
<gene>
    <name evidence="4" type="ORF">OXD698_LOCUS38608</name>
</gene>
<dbReference type="InterPro" id="IPR019734">
    <property type="entry name" value="TPR_rpt"/>
</dbReference>
<dbReference type="AlphaFoldDB" id="A0A819YWT3"/>
<dbReference type="Gene3D" id="3.90.176.10">
    <property type="entry name" value="Toxin ADP-ribosyltransferase, Chain A, domain 1"/>
    <property type="match status" value="1"/>
</dbReference>
<keyword evidence="1" id="KW-0677">Repeat</keyword>
<evidence type="ECO:0000313" key="4">
    <source>
        <dbReference type="EMBL" id="CAF4160950.1"/>
    </source>
</evidence>
<dbReference type="EMBL" id="CAJOAZ010007355">
    <property type="protein sequence ID" value="CAF4160950.1"/>
    <property type="molecule type" value="Genomic_DNA"/>
</dbReference>
<dbReference type="Proteomes" id="UP000663844">
    <property type="component" value="Unassembled WGS sequence"/>
</dbReference>
<dbReference type="PROSITE" id="PS50005">
    <property type="entry name" value="TPR"/>
    <property type="match status" value="2"/>
</dbReference>
<feature type="repeat" description="TPR" evidence="3">
    <location>
        <begin position="299"/>
        <end position="332"/>
    </location>
</feature>
<dbReference type="Pfam" id="PF13424">
    <property type="entry name" value="TPR_12"/>
    <property type="match status" value="2"/>
</dbReference>
<dbReference type="PANTHER" id="PTHR45641:SF19">
    <property type="entry name" value="NEPHROCYSTIN-3"/>
    <property type="match status" value="1"/>
</dbReference>
<name>A0A819YWT3_9BILA</name>
<reference evidence="4" key="1">
    <citation type="submission" date="2021-02" db="EMBL/GenBank/DDBJ databases">
        <authorList>
            <person name="Nowell W R."/>
        </authorList>
    </citation>
    <scope>NUCLEOTIDE SEQUENCE</scope>
</reference>
<dbReference type="Gene3D" id="1.25.40.10">
    <property type="entry name" value="Tetratricopeptide repeat domain"/>
    <property type="match status" value="2"/>
</dbReference>
<keyword evidence="2 3" id="KW-0802">TPR repeat</keyword>
<dbReference type="PANTHER" id="PTHR45641">
    <property type="entry name" value="TETRATRICOPEPTIDE REPEAT PROTEIN (AFU_ORTHOLOGUE AFUA_6G03870)"/>
    <property type="match status" value="1"/>
</dbReference>
<dbReference type="InterPro" id="IPR011990">
    <property type="entry name" value="TPR-like_helical_dom_sf"/>
</dbReference>
<comment type="caution">
    <text evidence="4">The sequence shown here is derived from an EMBL/GenBank/DDBJ whole genome shotgun (WGS) entry which is preliminary data.</text>
</comment>
<dbReference type="PROSITE" id="PS51996">
    <property type="entry name" value="TR_MART"/>
    <property type="match status" value="1"/>
</dbReference>
<evidence type="ECO:0000256" key="2">
    <source>
        <dbReference type="ARBA" id="ARBA00022803"/>
    </source>
</evidence>
<organism evidence="4 5">
    <name type="scientific">Adineta steineri</name>
    <dbReference type="NCBI Taxonomy" id="433720"/>
    <lineage>
        <taxon>Eukaryota</taxon>
        <taxon>Metazoa</taxon>
        <taxon>Spiralia</taxon>
        <taxon>Gnathifera</taxon>
        <taxon>Rotifera</taxon>
        <taxon>Eurotatoria</taxon>
        <taxon>Bdelloidea</taxon>
        <taxon>Adinetida</taxon>
        <taxon>Adinetidae</taxon>
        <taxon>Adineta</taxon>
    </lineage>
</organism>
<dbReference type="SUPFAM" id="SSF56399">
    <property type="entry name" value="ADP-ribosylation"/>
    <property type="match status" value="1"/>
</dbReference>
<proteinExistence type="predicted"/>
<protein>
    <recommendedName>
        <fullName evidence="6">Tetratricopeptide repeat protein</fullName>
    </recommendedName>
</protein>
<evidence type="ECO:0008006" key="6">
    <source>
        <dbReference type="Google" id="ProtNLM"/>
    </source>
</evidence>
<dbReference type="SUPFAM" id="SSF48452">
    <property type="entry name" value="TPR-like"/>
    <property type="match status" value="2"/>
</dbReference>
<accession>A0A819YWT3</accession>
<dbReference type="SMART" id="SM00028">
    <property type="entry name" value="TPR"/>
    <property type="match status" value="5"/>
</dbReference>